<evidence type="ECO:0000313" key="3">
    <source>
        <dbReference type="Proteomes" id="UP000006753"/>
    </source>
</evidence>
<reference evidence="2 3" key="1">
    <citation type="journal article" date="2012" name="BMC Genomics">
        <title>Sequencing the genome of Marssonina brunnea reveals fungus-poplar co-evolution.</title>
        <authorList>
            <person name="Zhu S."/>
            <person name="Cao Y.-Z."/>
            <person name="Jiang C."/>
            <person name="Tan B.-Y."/>
            <person name="Wang Z."/>
            <person name="Feng S."/>
            <person name="Zhang L."/>
            <person name="Su X.-H."/>
            <person name="Brejova B."/>
            <person name="Vinar T."/>
            <person name="Xu M."/>
            <person name="Wang M.-X."/>
            <person name="Zhang S.-G."/>
            <person name="Huang M.-R."/>
            <person name="Wu R."/>
            <person name="Zhou Y."/>
        </authorList>
    </citation>
    <scope>NUCLEOTIDE SEQUENCE [LARGE SCALE GENOMIC DNA]</scope>
    <source>
        <strain evidence="2 3">MB_m1</strain>
    </source>
</reference>
<protein>
    <submittedName>
        <fullName evidence="2">Uncharacterized protein</fullName>
    </submittedName>
</protein>
<dbReference type="Proteomes" id="UP000006753">
    <property type="component" value="Unassembled WGS sequence"/>
</dbReference>
<evidence type="ECO:0000256" key="1">
    <source>
        <dbReference type="SAM" id="MobiDB-lite"/>
    </source>
</evidence>
<dbReference type="KEGG" id="mbe:MBM_09717"/>
<keyword evidence="3" id="KW-1185">Reference proteome</keyword>
<dbReference type="InParanoid" id="K1WJ11"/>
<organism evidence="2 3">
    <name type="scientific">Marssonina brunnea f. sp. multigermtubi (strain MB_m1)</name>
    <name type="common">Marssonina leaf spot fungus</name>
    <dbReference type="NCBI Taxonomy" id="1072389"/>
    <lineage>
        <taxon>Eukaryota</taxon>
        <taxon>Fungi</taxon>
        <taxon>Dikarya</taxon>
        <taxon>Ascomycota</taxon>
        <taxon>Pezizomycotina</taxon>
        <taxon>Leotiomycetes</taxon>
        <taxon>Helotiales</taxon>
        <taxon>Drepanopezizaceae</taxon>
        <taxon>Drepanopeziza</taxon>
    </lineage>
</organism>
<dbReference type="AlphaFoldDB" id="K1WJ11"/>
<accession>K1WJ11</accession>
<feature type="compositionally biased region" description="Basic and acidic residues" evidence="1">
    <location>
        <begin position="95"/>
        <end position="117"/>
    </location>
</feature>
<name>K1WJ11_MARBU</name>
<sequence length="123" mass="13480">MSGGGGSGRARRAPPDSAVRYTILRSLPQTSRSGIIDLPPLNLTVRYLRSPSLKPRGPILPISVLQTSRSDITTLPPSNLTVRRRNITDPTASHYKLEDHKGLEAENHSRSKEKDLSDTLGSR</sequence>
<dbReference type="HOGENOM" id="CLU_2015769_0_0_1"/>
<gene>
    <name evidence="2" type="ORF">MBM_09717</name>
</gene>
<dbReference type="EMBL" id="JH921463">
    <property type="protein sequence ID" value="EKD12137.1"/>
    <property type="molecule type" value="Genomic_DNA"/>
</dbReference>
<feature type="region of interest" description="Disordered" evidence="1">
    <location>
        <begin position="75"/>
        <end position="123"/>
    </location>
</feature>
<evidence type="ECO:0000313" key="2">
    <source>
        <dbReference type="EMBL" id="EKD12137.1"/>
    </source>
</evidence>
<proteinExistence type="predicted"/>